<gene>
    <name evidence="2" type="ORF">FIBSPDRAFT_759935</name>
</gene>
<name>A0A165YET8_9AGAM</name>
<dbReference type="AlphaFoldDB" id="A0A165YET8"/>
<dbReference type="EMBL" id="KV417699">
    <property type="protein sequence ID" value="KZP09486.1"/>
    <property type="molecule type" value="Genomic_DNA"/>
</dbReference>
<dbReference type="Proteomes" id="UP000076532">
    <property type="component" value="Unassembled WGS sequence"/>
</dbReference>
<keyword evidence="3" id="KW-1185">Reference proteome</keyword>
<keyword evidence="1" id="KW-0472">Membrane</keyword>
<feature type="transmembrane region" description="Helical" evidence="1">
    <location>
        <begin position="29"/>
        <end position="46"/>
    </location>
</feature>
<keyword evidence="1" id="KW-0812">Transmembrane</keyword>
<dbReference type="OrthoDB" id="9451547at2759"/>
<keyword evidence="1" id="KW-1133">Transmembrane helix</keyword>
<proteinExistence type="predicted"/>
<evidence type="ECO:0000256" key="1">
    <source>
        <dbReference type="SAM" id="Phobius"/>
    </source>
</evidence>
<organism evidence="2 3">
    <name type="scientific">Athelia psychrophila</name>
    <dbReference type="NCBI Taxonomy" id="1759441"/>
    <lineage>
        <taxon>Eukaryota</taxon>
        <taxon>Fungi</taxon>
        <taxon>Dikarya</taxon>
        <taxon>Basidiomycota</taxon>
        <taxon>Agaricomycotina</taxon>
        <taxon>Agaricomycetes</taxon>
        <taxon>Agaricomycetidae</taxon>
        <taxon>Atheliales</taxon>
        <taxon>Atheliaceae</taxon>
        <taxon>Athelia</taxon>
    </lineage>
</organism>
<dbReference type="STRING" id="436010.A0A165YET8"/>
<evidence type="ECO:0000313" key="2">
    <source>
        <dbReference type="EMBL" id="KZP09486.1"/>
    </source>
</evidence>
<protein>
    <submittedName>
        <fullName evidence="2">Uncharacterized protein</fullName>
    </submittedName>
</protein>
<feature type="transmembrane region" description="Helical" evidence="1">
    <location>
        <begin position="58"/>
        <end position="81"/>
    </location>
</feature>
<reference evidence="2 3" key="1">
    <citation type="journal article" date="2016" name="Mol. Biol. Evol.">
        <title>Comparative Genomics of Early-Diverging Mushroom-Forming Fungi Provides Insights into the Origins of Lignocellulose Decay Capabilities.</title>
        <authorList>
            <person name="Nagy L.G."/>
            <person name="Riley R."/>
            <person name="Tritt A."/>
            <person name="Adam C."/>
            <person name="Daum C."/>
            <person name="Floudas D."/>
            <person name="Sun H."/>
            <person name="Yadav J.S."/>
            <person name="Pangilinan J."/>
            <person name="Larsson K.H."/>
            <person name="Matsuura K."/>
            <person name="Barry K."/>
            <person name="Labutti K."/>
            <person name="Kuo R."/>
            <person name="Ohm R.A."/>
            <person name="Bhattacharya S.S."/>
            <person name="Shirouzu T."/>
            <person name="Yoshinaga Y."/>
            <person name="Martin F.M."/>
            <person name="Grigoriev I.V."/>
            <person name="Hibbett D.S."/>
        </authorList>
    </citation>
    <scope>NUCLEOTIDE SEQUENCE [LARGE SCALE GENOMIC DNA]</scope>
    <source>
        <strain evidence="2 3">CBS 109695</strain>
    </source>
</reference>
<dbReference type="PANTHER" id="PTHR35043:SF7">
    <property type="entry name" value="TRANSCRIPTION FACTOR DOMAIN-CONTAINING PROTEIN"/>
    <property type="match status" value="1"/>
</dbReference>
<sequence>MMFGAIHCAAWSFAFPSHAEKLIWRIASIALVGVPAIYIFLLGLWARKLKSRKAITILLLVLLIRIPFYILARMVLLVLAFTTLRSLPLAALETVQWTTLIPHI</sequence>
<accession>A0A165YET8</accession>
<dbReference type="PANTHER" id="PTHR35043">
    <property type="entry name" value="TRANSCRIPTION FACTOR DOMAIN-CONTAINING PROTEIN"/>
    <property type="match status" value="1"/>
</dbReference>
<evidence type="ECO:0000313" key="3">
    <source>
        <dbReference type="Proteomes" id="UP000076532"/>
    </source>
</evidence>